<reference evidence="1 2" key="1">
    <citation type="submission" date="2024-04" db="EMBL/GenBank/DDBJ databases">
        <title>Phylogenomic analyses of a clade within the roseobacter group suggest taxonomic reassignments of species of the genera Aestuariivita, Citreicella, Loktanella, Nautella, Pelagibaca, Ruegeria, Thalassobius, Thiobacimonas and Tropicibacter, and the proposal o.</title>
        <authorList>
            <person name="Jeon C.O."/>
        </authorList>
    </citation>
    <scope>NUCLEOTIDE SEQUENCE [LARGE SCALE GENOMIC DNA]</scope>
    <source>
        <strain evidence="1 2">G8-12</strain>
    </source>
</reference>
<proteinExistence type="predicted"/>
<dbReference type="RefSeq" id="WP_342071284.1">
    <property type="nucleotide sequence ID" value="NZ_CP151762.1"/>
</dbReference>
<sequence>MNNLNDVGLDSLETAASRVSKIDAVSQYIRDRLIEMAADLKQVTSANLNELTKQLDLLHAAHLRVVIAEDKFHDKIGTDPDADAIDYDAIRDEIGRQLDRLRDAIIAEGVSGDVDGSAVDGAAVFVRFLGNAPSDRTEG</sequence>
<evidence type="ECO:0000313" key="2">
    <source>
        <dbReference type="Proteomes" id="UP001451782"/>
    </source>
</evidence>
<organism evidence="1 2">
    <name type="scientific">Yoonia algicola</name>
    <dbReference type="NCBI Taxonomy" id="3137368"/>
    <lineage>
        <taxon>Bacteria</taxon>
        <taxon>Pseudomonadati</taxon>
        <taxon>Pseudomonadota</taxon>
        <taxon>Alphaproteobacteria</taxon>
        <taxon>Rhodobacterales</taxon>
        <taxon>Paracoccaceae</taxon>
        <taxon>Yoonia</taxon>
    </lineage>
</organism>
<dbReference type="Proteomes" id="UP001451782">
    <property type="component" value="Chromosome"/>
</dbReference>
<evidence type="ECO:0000313" key="1">
    <source>
        <dbReference type="EMBL" id="WZU64929.1"/>
    </source>
</evidence>
<keyword evidence="2" id="KW-1185">Reference proteome</keyword>
<dbReference type="AlphaFoldDB" id="A0AAN0M4W8"/>
<protein>
    <submittedName>
        <fullName evidence="1">Uncharacterized protein</fullName>
    </submittedName>
</protein>
<dbReference type="EMBL" id="CP151762">
    <property type="protein sequence ID" value="WZU64929.1"/>
    <property type="molecule type" value="Genomic_DNA"/>
</dbReference>
<gene>
    <name evidence="1" type="ORF">AABB28_06565</name>
</gene>
<dbReference type="KEGG" id="yag:AABB28_06565"/>
<accession>A0AAN0M4W8</accession>
<name>A0AAN0M4W8_9RHOB</name>